<sequence length="101" mass="10748">MDGSSFSRLFGDIRFSLASVLAVWMSLSVPLVLIAGGVVFIGGGYAEVLAVALAAALFSAADIFGLLLQVSEEAEEKEELIDEMLALPIPRMARILSGRYL</sequence>
<keyword evidence="1" id="KW-0472">Membrane</keyword>
<evidence type="ECO:0000256" key="1">
    <source>
        <dbReference type="SAM" id="Phobius"/>
    </source>
</evidence>
<dbReference type="AlphaFoldDB" id="A0A7Y3RNT5"/>
<comment type="caution">
    <text evidence="2">The sequence shown here is derived from an EMBL/GenBank/DDBJ whole genome shotgun (WGS) entry which is preliminary data.</text>
</comment>
<keyword evidence="1" id="KW-1133">Transmembrane helix</keyword>
<proteinExistence type="predicted"/>
<dbReference type="Proteomes" id="UP000536835">
    <property type="component" value="Unassembled WGS sequence"/>
</dbReference>
<name>A0A7Y3RNT5_9PROT</name>
<accession>A0A7Y3RNT5</accession>
<gene>
    <name evidence="2" type="ORF">HK107_14110</name>
</gene>
<dbReference type="EMBL" id="JABFCX010000003">
    <property type="protein sequence ID" value="NNU17463.1"/>
    <property type="molecule type" value="Genomic_DNA"/>
</dbReference>
<dbReference type="RefSeq" id="WP_173200910.1">
    <property type="nucleotide sequence ID" value="NZ_JABFCX010000003.1"/>
</dbReference>
<organism evidence="2 3">
    <name type="scientific">Parvularcula mediterranea</name>
    <dbReference type="NCBI Taxonomy" id="2732508"/>
    <lineage>
        <taxon>Bacteria</taxon>
        <taxon>Pseudomonadati</taxon>
        <taxon>Pseudomonadota</taxon>
        <taxon>Alphaproteobacteria</taxon>
        <taxon>Parvularculales</taxon>
        <taxon>Parvularculaceae</taxon>
        <taxon>Parvularcula</taxon>
    </lineage>
</organism>
<feature type="transmembrane region" description="Helical" evidence="1">
    <location>
        <begin position="21"/>
        <end position="42"/>
    </location>
</feature>
<feature type="transmembrane region" description="Helical" evidence="1">
    <location>
        <begin position="48"/>
        <end position="68"/>
    </location>
</feature>
<evidence type="ECO:0000313" key="3">
    <source>
        <dbReference type="Proteomes" id="UP000536835"/>
    </source>
</evidence>
<evidence type="ECO:0000313" key="2">
    <source>
        <dbReference type="EMBL" id="NNU17463.1"/>
    </source>
</evidence>
<protein>
    <submittedName>
        <fullName evidence="2">Uncharacterized protein</fullName>
    </submittedName>
</protein>
<keyword evidence="3" id="KW-1185">Reference proteome</keyword>
<keyword evidence="1" id="KW-0812">Transmembrane</keyword>
<reference evidence="2 3" key="1">
    <citation type="submission" date="2020-05" db="EMBL/GenBank/DDBJ databases">
        <title>Parvularcula mediterraneae sp. nov., isolated from polypropylene straw from shallow seawater of the seashore of Laganas in Zakynthos island, Greece.</title>
        <authorList>
            <person name="Szabo I."/>
            <person name="Al-Omari J."/>
            <person name="Rado J."/>
            <person name="Szerdahelyi G.S."/>
        </authorList>
    </citation>
    <scope>NUCLEOTIDE SEQUENCE [LARGE SCALE GENOMIC DNA]</scope>
    <source>
        <strain evidence="2 3">ZS-1/3</strain>
    </source>
</reference>